<feature type="domain" description="RapA2 cadherin-like" evidence="1">
    <location>
        <begin position="1670"/>
        <end position="1724"/>
    </location>
</feature>
<sequence>MANDLGGNSKSLFSVDNSISAGGISPTDLITQDTARAEATTGDTSLYGAKIWITSDGKVGYDATTLSAAFKAQLDALQSGQVLTDTFTYAIRLGNGTLSWATATVQFAGANDAAVISGTTIGTAVEAGGVNNAITGTPMVSGTLTDTDVDNTPNMFQVAAAGSATDNHYGTFQMTAGGTWTYTLDNGNAAVQGLNVGGHLTDTFTVRTIDGTAQQITVTINGTNDAPVVTGAVTGSATEDGATSTLNALANASDVDDNTTLSVANVPAVLPAGVSYNAATHAFTLDPSDAAFQHLADGQTTTVSVSYSVSDGTTSTPASVSWTVTGTNDAPVVTGAVTGSATEDGATSTLNALANASDVDDNTTLSVANVPAVLPAGVSYNAATHAFTLDPSDAAFQHLADGQTTTVSVSYSVSDGTTSTPASVSWTVTGTNDAPVVTGAVTGSATEDGATSTLNALANASDVDDNTTLSVANVPAVLPAGVSYNAATHAFTLDPSDAAFQHLADGQTTTVSVSYSVSDGTTSTPASVSWTVTGTNDAPVVTGAVTGSATEDGATSTLNALANASDVDDNTTLSVANVPAVLPAGVSYNAATHAFTLDPSDAAFQHLADGQTTTVSVSYSVSDGTTSTPASVSWTVTGTNDAPVVTGAVTGSATEDGATSTLNALANASDVDDNTTLSVANVPAVLPAGVSYNAATHAFTLDPSDAAFQHLADGQTTTVSVSYSVSDGTTSTPASVSWTVTGTNDAPVVTGAVTGSATEDGATSTLNALANASDVDDNTTLSVANVPAVLPAGVSYNAATHAFTLDPSDAAFQHLADGQTTTVSVSYSVSDGTTSTPASVSWTVTGTNDAPVVTGAVTGSATEDGATSTLNALANASDVDDNTTLSVANVPAVLPAGVSYNAATHAFTLDPSDAAFQHLADGQTTTVSVSYSVSDGTTSTPASVSWTVTGTNDAPVVTGAVTGSATEDGATSTLNALANASDVDDNTTLSVANVPAVLPAGVSYNAATHAFTLDPSDAAFQHLADGQTTTVSVSYSVSDGTTSTPASVSWTVTGTNDAPVVTGAVTGSATEDGATSTLNALANASDVDDNTTLSVANVPAVLPAGVSYNAATHAFTLDPSDAAFQHLADGQTTTVSVSYSVSDGTTSTPASVSWTVTGTNDAPVVTGAVTGSATEDGATSTLNALANASDVDDNTTLSVANVPAVLPAGVSYNAATHAFTLDPSDAAFQHLADGQTTTVSVSYSVSDGTTSTPASVSWTVTGTNDAPVVTGAVTGSATEDGATSTLNALANASDVDDNTTLSVANVPAVLPAGVSYNAATHAFTLDPSDAAFQHLADGQTTTVSVSYSVSDGTTSTPASVSWTVTGTNDAPVVTGAVTGSATEDGATSTLNALANASDVDDNTTLSVANVPAVLPAGVSYNAATHAFTLDPSDAAFQHLADGQTTTVSVSYSVSDGTTSTPASVSWTVTGTNDAPVVTGAVTGSATEDGATSTLNALANASDVDDNTTLSVANVPAVLPAGVSYNAATHAFTLDPSDAAFQHLADGQTTTVSVSYSVSDGTTSTPASVSWTVTGTNDAPVVTGAVTGSATEDGATSTLNALANASDVDDNTTLSVANVPAVLPAGVSYNAATHAFTLDPSDAAFQHLADGQTTTVSVSYSVSDGTTSTPASVSWTVTGTNDAPVVTGAVTGSATEDGATSTLNALANASDVDDNTTLSVANVPAVLPAGVSYNAATHAFTLDPSDAAFQHLADGQTTTVSVSYSVSDGTTSTPASVSWTVTGTNDAPVVTGAVTGSATEDGATSTLNALANASDVDDNTTLSVANVPAVLPAGVSYNAATHAFTLDPSDAAFQHLADGQTTTVSVSYSVSDGTTSTPASVSWTVTGTNDAPVVTGAVTGSATEDGATSTLNALANASDVDDNTTLSVANVPAVLPAGVSYNAATHAFTLDPSDAAFQHLADGQTTTVSVSYSVSDGTTSTPASVSWTVTGTNDAPVVTGAVTGSATEDGATSTLNALANASDVDDNTTLSVANVPAVLPAGVSYNAATHAFTLDPSDAAFQHLADGQTTTVSVSYSVSDGTTSTPASVSWTVTGTNDAPVVTGAVTGSATEDGATSTLNALANASDVDDNTTLSVANVPAVLPAGVSYNAATHAFTLDPSDAAFQHLADGQTTTVSVSYSVSDGTTSTPASVSWTVTGTNDAPVLSDTADPVAVTELANASAQNLAAITGSFSVLDKDVGDTLTASVAGNPTVLLNGSPFTLPAGAAALTAAGAFTVTGATSNGGTVSIGYNYDPAAANLDFLKAGQSLTITYAVKVNDGSTDSGTQDVTFTINGTNDAPVITAGNTLNFTAGSAATAVSPAAIITDIDSTDFNGGTLTIHFSAGGTSADQLTIHNQGNNAGQIGISGNTVTYGGATIGTFAGGTNGTDLVVSFTSANATPAAAQALLDDIFYSNSTSGATTKTIQYTLVDGDGTASGGTDTGSATATISVTAASSPMSATYSWGTGSQSKNLSVSGTVSGSVSGDKVVVSWGDNSSDTTVTLGANGSFQTSHAYSNSSSFTVTLKAEHSNNTVFATLSETSGGGSGSFAPAGIAGEPINLGLINPTTDHGSVTVTIKDVPEGWVINGATQNLDGSWTTTTNDVSALTITSPVNSTGAEVLHVSMSWTSADGSTGTFEAIDNVEAYSQGSPIFAWSGDDHLTGSSGHDTFVFSQPIGNDVVHNFEVSSDVIDLISYGWQSFAVVQAHTADDAGGNAVITLADGQKVTLDGVHAADLTSANFEFDVTPTVENPGQMTIGDGAMLPLSGSIHNTGTIELQALGDDTLLQLIQTGVTLNGGGHVILSNDDHNIIAGTATSVTLDNVDNVISGAGQIGQGSLTLSNEGTIDASGTHALVIDTGANVIANAGTLEATGTGGLVLTSAVANSGLIWANGGNVTAEGEVTGSGGALISGAGTIEFGAASAAGVTFDVTAAGHLILDDAFHFSGTVSGLDGNDDIDIKGISFGAGTTLSYTENQAGTGGTLTVSDGAHTANIVLLGQYDPNGFAEKADATNGTIITYDPHHVA</sequence>
<feature type="domain" description="RapA2 cadherin-like" evidence="1">
    <location>
        <begin position="1046"/>
        <end position="1100"/>
    </location>
</feature>
<keyword evidence="3" id="KW-1185">Reference proteome</keyword>
<feature type="domain" description="RapA2 cadherin-like" evidence="1">
    <location>
        <begin position="526"/>
        <end position="580"/>
    </location>
</feature>
<dbReference type="Pfam" id="PF17803">
    <property type="entry name" value="Cadherin_4"/>
    <property type="match status" value="20"/>
</dbReference>
<evidence type="ECO:0000259" key="1">
    <source>
        <dbReference type="Pfam" id="PF17803"/>
    </source>
</evidence>
<feature type="domain" description="RapA2 cadherin-like" evidence="1">
    <location>
        <begin position="101"/>
        <end position="182"/>
    </location>
</feature>
<feature type="domain" description="RapA2 cadherin-like" evidence="1">
    <location>
        <begin position="214"/>
        <end position="268"/>
    </location>
</feature>
<dbReference type="InterPro" id="IPR040853">
    <property type="entry name" value="RapA2_cadherin-like"/>
</dbReference>
<name>A0ABY8JR70_9BRAD</name>
<gene>
    <name evidence="2" type="ORF">QA636_28555</name>
</gene>
<feature type="domain" description="RapA2 cadherin-like" evidence="1">
    <location>
        <begin position="1774"/>
        <end position="1828"/>
    </location>
</feature>
<feature type="domain" description="RapA2 cadherin-like" evidence="1">
    <location>
        <begin position="734"/>
        <end position="788"/>
    </location>
</feature>
<feature type="domain" description="RapA2 cadherin-like" evidence="1">
    <location>
        <begin position="422"/>
        <end position="476"/>
    </location>
</feature>
<accession>A0ABY8JR70</accession>
<protein>
    <submittedName>
        <fullName evidence="2">VCBS domain-containing protein</fullName>
    </submittedName>
</protein>
<proteinExistence type="predicted"/>
<feature type="domain" description="RapA2 cadherin-like" evidence="1">
    <location>
        <begin position="1878"/>
        <end position="1932"/>
    </location>
</feature>
<feature type="domain" description="RapA2 cadherin-like" evidence="1">
    <location>
        <begin position="2086"/>
        <end position="2140"/>
    </location>
</feature>
<dbReference type="Gene3D" id="2.60.40.10">
    <property type="entry name" value="Immunoglobulins"/>
    <property type="match status" value="20"/>
</dbReference>
<dbReference type="EMBL" id="CP121646">
    <property type="protein sequence ID" value="WFU68210.1"/>
    <property type="molecule type" value="Genomic_DNA"/>
</dbReference>
<feature type="domain" description="RapA2 cadherin-like" evidence="1">
    <location>
        <begin position="942"/>
        <end position="996"/>
    </location>
</feature>
<evidence type="ECO:0000313" key="3">
    <source>
        <dbReference type="Proteomes" id="UP001221546"/>
    </source>
</evidence>
<dbReference type="Proteomes" id="UP001221546">
    <property type="component" value="Chromosome"/>
</dbReference>
<feature type="domain" description="RapA2 cadherin-like" evidence="1">
    <location>
        <begin position="1358"/>
        <end position="1412"/>
    </location>
</feature>
<feature type="domain" description="RapA2 cadherin-like" evidence="1">
    <location>
        <begin position="1462"/>
        <end position="1516"/>
    </location>
</feature>
<dbReference type="NCBIfam" id="TIGR01965">
    <property type="entry name" value="VCBS_repeat"/>
    <property type="match status" value="22"/>
</dbReference>
<dbReference type="InterPro" id="IPR010221">
    <property type="entry name" value="VCBS_dom"/>
</dbReference>
<feature type="domain" description="RapA2 cadherin-like" evidence="1">
    <location>
        <begin position="630"/>
        <end position="684"/>
    </location>
</feature>
<feature type="domain" description="RapA2 cadherin-like" evidence="1">
    <location>
        <begin position="838"/>
        <end position="892"/>
    </location>
</feature>
<feature type="domain" description="RapA2 cadherin-like" evidence="1">
    <location>
        <begin position="318"/>
        <end position="372"/>
    </location>
</feature>
<feature type="domain" description="RapA2 cadherin-like" evidence="1">
    <location>
        <begin position="1150"/>
        <end position="1204"/>
    </location>
</feature>
<organism evidence="2 3">
    <name type="scientific">Bradyrhizobium brasilense</name>
    <dbReference type="NCBI Taxonomy" id="1419277"/>
    <lineage>
        <taxon>Bacteria</taxon>
        <taxon>Pseudomonadati</taxon>
        <taxon>Pseudomonadota</taxon>
        <taxon>Alphaproteobacteria</taxon>
        <taxon>Hyphomicrobiales</taxon>
        <taxon>Nitrobacteraceae</taxon>
        <taxon>Bradyrhizobium</taxon>
    </lineage>
</organism>
<feature type="domain" description="RapA2 cadherin-like" evidence="1">
    <location>
        <begin position="1254"/>
        <end position="1308"/>
    </location>
</feature>
<dbReference type="InterPro" id="IPR013783">
    <property type="entry name" value="Ig-like_fold"/>
</dbReference>
<feature type="domain" description="RapA2 cadherin-like" evidence="1">
    <location>
        <begin position="1566"/>
        <end position="1620"/>
    </location>
</feature>
<dbReference type="PANTHER" id="PTHR14139">
    <property type="entry name" value="CALSYNTENIN"/>
    <property type="match status" value="1"/>
</dbReference>
<reference evidence="2 3" key="1">
    <citation type="submission" date="2023-04" db="EMBL/GenBank/DDBJ databases">
        <title>Australian commercial rhizobial inoculants.</title>
        <authorList>
            <person name="Kohlmeier M.G."/>
            <person name="O'Hara G.W."/>
            <person name="Colombi E."/>
            <person name="Ramsay J.P."/>
            <person name="Terpolilli J."/>
        </authorList>
    </citation>
    <scope>NUCLEOTIDE SEQUENCE [LARGE SCALE GENOMIC DNA]</scope>
    <source>
        <strain evidence="2 3">CB627</strain>
    </source>
</reference>
<evidence type="ECO:0000313" key="2">
    <source>
        <dbReference type="EMBL" id="WFU68210.1"/>
    </source>
</evidence>
<dbReference type="PANTHER" id="PTHR14139:SF2">
    <property type="entry name" value="CALSYNTENIN-1"/>
    <property type="match status" value="1"/>
</dbReference>
<feature type="domain" description="RapA2 cadherin-like" evidence="1">
    <location>
        <begin position="1982"/>
        <end position="2036"/>
    </location>
</feature>